<dbReference type="PANTHER" id="PTHR33653">
    <property type="entry name" value="RIBONUCLEASE VAPC2"/>
    <property type="match status" value="1"/>
</dbReference>
<sequence>MIVDTSALVAVLRGEEAAALVLRAMAGEASHQMSAATRVELGLVLGGQLSEDDIDRRLAELGIDVVAFTPKQARLASEGHRRYGRGHHRARLNLGDTFSYALARDTGFTLLCVGDDFRRTDLPVAP</sequence>
<keyword evidence="6 8" id="KW-0460">Magnesium</keyword>
<dbReference type="Pfam" id="PF01850">
    <property type="entry name" value="PIN"/>
    <property type="match status" value="1"/>
</dbReference>
<dbReference type="SUPFAM" id="SSF88723">
    <property type="entry name" value="PIN domain-like"/>
    <property type="match status" value="1"/>
</dbReference>
<evidence type="ECO:0000259" key="9">
    <source>
        <dbReference type="Pfam" id="PF01850"/>
    </source>
</evidence>
<evidence type="ECO:0000256" key="5">
    <source>
        <dbReference type="ARBA" id="ARBA00022801"/>
    </source>
</evidence>
<organism evidence="10 11">
    <name type="scientific">Propioniciclava soli</name>
    <dbReference type="NCBI Taxonomy" id="2775081"/>
    <lineage>
        <taxon>Bacteria</taxon>
        <taxon>Bacillati</taxon>
        <taxon>Actinomycetota</taxon>
        <taxon>Actinomycetes</taxon>
        <taxon>Propionibacteriales</taxon>
        <taxon>Propionibacteriaceae</taxon>
        <taxon>Propioniciclava</taxon>
    </lineage>
</organism>
<keyword evidence="2 8" id="KW-1277">Toxin-antitoxin system</keyword>
<keyword evidence="11" id="KW-1185">Reference proteome</keyword>
<feature type="binding site" evidence="8">
    <location>
        <position position="96"/>
    </location>
    <ligand>
        <name>Mg(2+)</name>
        <dbReference type="ChEBI" id="CHEBI:18420"/>
    </ligand>
</feature>
<comment type="similarity">
    <text evidence="7 8">Belongs to the PINc/VapC protein family.</text>
</comment>
<dbReference type="HAMAP" id="MF_00265">
    <property type="entry name" value="VapC_Nob1"/>
    <property type="match status" value="1"/>
</dbReference>
<feature type="domain" description="PIN" evidence="9">
    <location>
        <begin position="1"/>
        <end position="121"/>
    </location>
</feature>
<dbReference type="PANTHER" id="PTHR33653:SF1">
    <property type="entry name" value="RIBONUCLEASE VAPC2"/>
    <property type="match status" value="1"/>
</dbReference>
<dbReference type="RefSeq" id="WP_232548100.1">
    <property type="nucleotide sequence ID" value="NZ_CP115965.1"/>
</dbReference>
<gene>
    <name evidence="8" type="primary">vapC</name>
    <name evidence="10" type="ORF">PCC79_07285</name>
</gene>
<protein>
    <recommendedName>
        <fullName evidence="8">Ribonuclease VapC</fullName>
        <shortName evidence="8">RNase VapC</shortName>
        <ecNumber evidence="8">3.1.-.-</ecNumber>
    </recommendedName>
    <alternativeName>
        <fullName evidence="8">Toxin VapC</fullName>
    </alternativeName>
</protein>
<evidence type="ECO:0000256" key="4">
    <source>
        <dbReference type="ARBA" id="ARBA00022723"/>
    </source>
</evidence>
<dbReference type="Gene3D" id="3.40.50.1010">
    <property type="entry name" value="5'-nuclease"/>
    <property type="match status" value="1"/>
</dbReference>
<dbReference type="InterPro" id="IPR050556">
    <property type="entry name" value="Type_II_TA_system_RNase"/>
</dbReference>
<keyword evidence="5 8" id="KW-0378">Hydrolase</keyword>
<keyword evidence="3 8" id="KW-0540">Nuclease</keyword>
<comment type="cofactor">
    <cofactor evidence="1 8">
        <name>Mg(2+)</name>
        <dbReference type="ChEBI" id="CHEBI:18420"/>
    </cofactor>
</comment>
<keyword evidence="4 8" id="KW-0479">Metal-binding</keyword>
<evidence type="ECO:0000256" key="2">
    <source>
        <dbReference type="ARBA" id="ARBA00022649"/>
    </source>
</evidence>
<evidence type="ECO:0000256" key="1">
    <source>
        <dbReference type="ARBA" id="ARBA00001946"/>
    </source>
</evidence>
<comment type="function">
    <text evidence="8">Toxic component of a toxin-antitoxin (TA) system. An RNase.</text>
</comment>
<name>A0ABZ3CB68_9ACTN</name>
<dbReference type="InterPro" id="IPR029060">
    <property type="entry name" value="PIN-like_dom_sf"/>
</dbReference>
<feature type="binding site" evidence="8">
    <location>
        <position position="4"/>
    </location>
    <ligand>
        <name>Mg(2+)</name>
        <dbReference type="ChEBI" id="CHEBI:18420"/>
    </ligand>
</feature>
<dbReference type="Proteomes" id="UP001434337">
    <property type="component" value="Chromosome"/>
</dbReference>
<keyword evidence="8" id="KW-0800">Toxin</keyword>
<evidence type="ECO:0000256" key="8">
    <source>
        <dbReference type="HAMAP-Rule" id="MF_00265"/>
    </source>
</evidence>
<accession>A0ABZ3CB68</accession>
<reference evidence="10 11" key="1">
    <citation type="journal article" date="2023" name="Environ Microbiome">
        <title>A coral-associated actinobacterium mitigates coral bleaching under heat stress.</title>
        <authorList>
            <person name="Li J."/>
            <person name="Zou Y."/>
            <person name="Li Q."/>
            <person name="Zhang J."/>
            <person name="Bourne D.G."/>
            <person name="Lyu Y."/>
            <person name="Liu C."/>
            <person name="Zhang S."/>
        </authorList>
    </citation>
    <scope>NUCLEOTIDE SEQUENCE [LARGE SCALE GENOMIC DNA]</scope>
    <source>
        <strain evidence="10 11">SCSIO 13291</strain>
    </source>
</reference>
<dbReference type="EMBL" id="CP115965">
    <property type="protein sequence ID" value="WZW99978.1"/>
    <property type="molecule type" value="Genomic_DNA"/>
</dbReference>
<dbReference type="CDD" id="cd09871">
    <property type="entry name" value="PIN_MtVapC28-VapC30-like"/>
    <property type="match status" value="1"/>
</dbReference>
<dbReference type="EC" id="3.1.-.-" evidence="8"/>
<evidence type="ECO:0000313" key="11">
    <source>
        <dbReference type="Proteomes" id="UP001434337"/>
    </source>
</evidence>
<dbReference type="InterPro" id="IPR002716">
    <property type="entry name" value="PIN_dom"/>
</dbReference>
<dbReference type="InterPro" id="IPR022907">
    <property type="entry name" value="VapC_family"/>
</dbReference>
<evidence type="ECO:0000256" key="6">
    <source>
        <dbReference type="ARBA" id="ARBA00022842"/>
    </source>
</evidence>
<evidence type="ECO:0000256" key="3">
    <source>
        <dbReference type="ARBA" id="ARBA00022722"/>
    </source>
</evidence>
<evidence type="ECO:0000256" key="7">
    <source>
        <dbReference type="ARBA" id="ARBA00038093"/>
    </source>
</evidence>
<evidence type="ECO:0000313" key="10">
    <source>
        <dbReference type="EMBL" id="WZW99978.1"/>
    </source>
</evidence>
<proteinExistence type="inferred from homology"/>